<keyword evidence="2" id="KW-1185">Reference proteome</keyword>
<reference evidence="2" key="1">
    <citation type="submission" date="2016-06" db="EMBL/GenBank/DDBJ databases">
        <title>Parallel loss of symbiosis genes in relatives of nitrogen-fixing non-legume Parasponia.</title>
        <authorList>
            <person name="Van Velzen R."/>
            <person name="Holmer R."/>
            <person name="Bu F."/>
            <person name="Rutten L."/>
            <person name="Van Zeijl A."/>
            <person name="Liu W."/>
            <person name="Santuari L."/>
            <person name="Cao Q."/>
            <person name="Sharma T."/>
            <person name="Shen D."/>
            <person name="Roswanjaya Y."/>
            <person name="Wardhani T."/>
            <person name="Kalhor M.S."/>
            <person name="Jansen J."/>
            <person name="Van den Hoogen J."/>
            <person name="Gungor B."/>
            <person name="Hartog M."/>
            <person name="Hontelez J."/>
            <person name="Verver J."/>
            <person name="Yang W.-C."/>
            <person name="Schijlen E."/>
            <person name="Repin R."/>
            <person name="Schilthuizen M."/>
            <person name="Schranz E."/>
            <person name="Heidstra R."/>
            <person name="Miyata K."/>
            <person name="Fedorova E."/>
            <person name="Kohlen W."/>
            <person name="Bisseling T."/>
            <person name="Smit S."/>
            <person name="Geurts R."/>
        </authorList>
    </citation>
    <scope>NUCLEOTIDE SEQUENCE [LARGE SCALE GENOMIC DNA]</scope>
    <source>
        <strain evidence="2">cv. RG33-2</strain>
    </source>
</reference>
<sequence length="161" mass="19036">MLEESEVEFENLGKIFDEYKEKFQKYINIRKQSASLYEAHEIEVSEAKLLERIDVFKTLKDSGSADVDKIRALELAREPIFRRLTDPARRSVRNILRYEDREKVVPSVRDNIVELQRYQATLEESKRTFKAVNMTLDEYDRRSTASTMFQSDLASLWSSTW</sequence>
<comment type="caution">
    <text evidence="1">The sequence shown here is derived from an EMBL/GenBank/DDBJ whole genome shotgun (WGS) entry which is preliminary data.</text>
</comment>
<dbReference type="EMBL" id="JXTC01000290">
    <property type="protein sequence ID" value="PON69146.1"/>
    <property type="molecule type" value="Genomic_DNA"/>
</dbReference>
<gene>
    <name evidence="1" type="ORF">TorRG33x02_259730</name>
</gene>
<name>A0A2P5D7B3_TREOI</name>
<dbReference type="Proteomes" id="UP000237000">
    <property type="component" value="Unassembled WGS sequence"/>
</dbReference>
<organism evidence="1 2">
    <name type="scientific">Trema orientale</name>
    <name type="common">Charcoal tree</name>
    <name type="synonym">Celtis orientalis</name>
    <dbReference type="NCBI Taxonomy" id="63057"/>
    <lineage>
        <taxon>Eukaryota</taxon>
        <taxon>Viridiplantae</taxon>
        <taxon>Streptophyta</taxon>
        <taxon>Embryophyta</taxon>
        <taxon>Tracheophyta</taxon>
        <taxon>Spermatophyta</taxon>
        <taxon>Magnoliopsida</taxon>
        <taxon>eudicotyledons</taxon>
        <taxon>Gunneridae</taxon>
        <taxon>Pentapetalae</taxon>
        <taxon>rosids</taxon>
        <taxon>fabids</taxon>
        <taxon>Rosales</taxon>
        <taxon>Cannabaceae</taxon>
        <taxon>Trema</taxon>
    </lineage>
</organism>
<evidence type="ECO:0000313" key="2">
    <source>
        <dbReference type="Proteomes" id="UP000237000"/>
    </source>
</evidence>
<dbReference type="InParanoid" id="A0A2P5D7B3"/>
<protein>
    <submittedName>
        <fullName evidence="1">Uncharacterized protein</fullName>
    </submittedName>
</protein>
<evidence type="ECO:0000313" key="1">
    <source>
        <dbReference type="EMBL" id="PON69146.1"/>
    </source>
</evidence>
<accession>A0A2P5D7B3</accession>
<dbReference type="AlphaFoldDB" id="A0A2P5D7B3"/>
<proteinExistence type="predicted"/>